<sequence length="157" mass="16937">MNKVPAALVFDRSAFSFTATSLLEAKHQNTIGSSSAIPVCAFPPRFDHRADVVCIPKDWTGLPRAEFGWLEVDGLLEEKEKDALCAVSKLIILAVGARTGDSWPESSTKVCFLVKTGGSVGLSTTKLVDVPPDKPGQTPMPKELQIPSSLPCWELNI</sequence>
<organism evidence="1 2">
    <name type="scientific">Phytophthora lilii</name>
    <dbReference type="NCBI Taxonomy" id="2077276"/>
    <lineage>
        <taxon>Eukaryota</taxon>
        <taxon>Sar</taxon>
        <taxon>Stramenopiles</taxon>
        <taxon>Oomycota</taxon>
        <taxon>Peronosporomycetes</taxon>
        <taxon>Peronosporales</taxon>
        <taxon>Peronosporaceae</taxon>
        <taxon>Phytophthora</taxon>
    </lineage>
</organism>
<protein>
    <submittedName>
        <fullName evidence="1">Unnamed protein product</fullName>
    </submittedName>
</protein>
<keyword evidence="2" id="KW-1185">Reference proteome</keyword>
<accession>A0A9W7D897</accession>
<proteinExistence type="predicted"/>
<name>A0A9W7D897_9STRA</name>
<dbReference type="AlphaFoldDB" id="A0A9W7D897"/>
<evidence type="ECO:0000313" key="2">
    <source>
        <dbReference type="Proteomes" id="UP001165083"/>
    </source>
</evidence>
<comment type="caution">
    <text evidence="1">The sequence shown here is derived from an EMBL/GenBank/DDBJ whole genome shotgun (WGS) entry which is preliminary data.</text>
</comment>
<dbReference type="EMBL" id="BSXW01012503">
    <property type="protein sequence ID" value="GMF65778.1"/>
    <property type="molecule type" value="Genomic_DNA"/>
</dbReference>
<dbReference type="Proteomes" id="UP001165083">
    <property type="component" value="Unassembled WGS sequence"/>
</dbReference>
<gene>
    <name evidence="1" type="ORF">Plil01_001838300</name>
</gene>
<reference evidence="1" key="1">
    <citation type="submission" date="2023-04" db="EMBL/GenBank/DDBJ databases">
        <title>Phytophthora lilii NBRC 32176.</title>
        <authorList>
            <person name="Ichikawa N."/>
            <person name="Sato H."/>
            <person name="Tonouchi N."/>
        </authorList>
    </citation>
    <scope>NUCLEOTIDE SEQUENCE</scope>
    <source>
        <strain evidence="1">NBRC 32176</strain>
    </source>
</reference>
<evidence type="ECO:0000313" key="1">
    <source>
        <dbReference type="EMBL" id="GMF65778.1"/>
    </source>
</evidence>